<dbReference type="InterPro" id="IPR002347">
    <property type="entry name" value="SDR_fam"/>
</dbReference>
<dbReference type="SUPFAM" id="SSF51735">
    <property type="entry name" value="NAD(P)-binding Rossmann-fold domains"/>
    <property type="match status" value="1"/>
</dbReference>
<protein>
    <submittedName>
        <fullName evidence="3">Short-chain dehydrogenase</fullName>
    </submittedName>
</protein>
<dbReference type="PANTHER" id="PTHR43391:SF26">
    <property type="entry name" value="BLL7251 PROTEIN"/>
    <property type="match status" value="1"/>
</dbReference>
<proteinExistence type="inferred from homology"/>
<dbReference type="Proteomes" id="UP000028826">
    <property type="component" value="Unassembled WGS sequence"/>
</dbReference>
<dbReference type="eggNOG" id="COG4221">
    <property type="taxonomic scope" value="Bacteria"/>
</dbReference>
<dbReference type="GO" id="GO:0016491">
    <property type="term" value="F:oxidoreductase activity"/>
    <property type="evidence" value="ECO:0007669"/>
    <property type="project" value="UniProtKB-KW"/>
</dbReference>
<keyword evidence="2" id="KW-0560">Oxidoreductase</keyword>
<evidence type="ECO:0000313" key="4">
    <source>
        <dbReference type="Proteomes" id="UP000028826"/>
    </source>
</evidence>
<comment type="caution">
    <text evidence="3">The sequence shown here is derived from an EMBL/GenBank/DDBJ whole genome shotgun (WGS) entry which is preliminary data.</text>
</comment>
<dbReference type="AlphaFoldDB" id="A0A086Y4P9"/>
<dbReference type="InterPro" id="IPR036291">
    <property type="entry name" value="NAD(P)-bd_dom_sf"/>
</dbReference>
<keyword evidence="4" id="KW-1185">Reference proteome</keyword>
<dbReference type="EMBL" id="JGYG01000006">
    <property type="protein sequence ID" value="KFI29249.1"/>
    <property type="molecule type" value="Genomic_DNA"/>
</dbReference>
<evidence type="ECO:0000256" key="2">
    <source>
        <dbReference type="ARBA" id="ARBA00023002"/>
    </source>
</evidence>
<evidence type="ECO:0000256" key="1">
    <source>
        <dbReference type="ARBA" id="ARBA00006484"/>
    </source>
</evidence>
<evidence type="ECO:0000313" key="3">
    <source>
        <dbReference type="EMBL" id="KFI29249.1"/>
    </source>
</evidence>
<dbReference type="PANTHER" id="PTHR43391">
    <property type="entry name" value="RETINOL DEHYDROGENASE-RELATED"/>
    <property type="match status" value="1"/>
</dbReference>
<dbReference type="RefSeq" id="WP_035710730.1">
    <property type="nucleotide sequence ID" value="NZ_CAMIFG010000128.1"/>
</dbReference>
<dbReference type="PRINTS" id="PR00081">
    <property type="entry name" value="GDHRDH"/>
</dbReference>
<dbReference type="Pfam" id="PF00106">
    <property type="entry name" value="adh_short"/>
    <property type="match status" value="1"/>
</dbReference>
<dbReference type="Gene3D" id="3.40.50.720">
    <property type="entry name" value="NAD(P)-binding Rossmann-like Domain"/>
    <property type="match status" value="1"/>
</dbReference>
<dbReference type="PROSITE" id="PS00061">
    <property type="entry name" value="ADH_SHORT"/>
    <property type="match status" value="1"/>
</dbReference>
<dbReference type="InterPro" id="IPR020904">
    <property type="entry name" value="Sc_DH/Rdtase_CS"/>
</dbReference>
<organism evidence="3 4">
    <name type="scientific">Haematobacter massiliensis</name>
    <dbReference type="NCBI Taxonomy" id="195105"/>
    <lineage>
        <taxon>Bacteria</taxon>
        <taxon>Pseudomonadati</taxon>
        <taxon>Pseudomonadota</taxon>
        <taxon>Alphaproteobacteria</taxon>
        <taxon>Rhodobacterales</taxon>
        <taxon>Paracoccaceae</taxon>
        <taxon>Haematobacter</taxon>
    </lineage>
</organism>
<dbReference type="CDD" id="cd05233">
    <property type="entry name" value="SDR_c"/>
    <property type="match status" value="1"/>
</dbReference>
<sequence>MDVQGKVVVVTGAAGGIGRALALALAEAGAAHVVCADIDAEGARQTGEAIGGTAMTVDMASDADIRRLVTETERDIGPIALFCGNAGIMARGGEELSDEVWQRMWDVNVMAHVRTARVLLPLMRARGAGHFLITASAAGLLNQVGSMPYGVTKHAAVGLAEWLALTYGDDGIGVTILCPQAVRTAMTAGREMGVASIDGMLEPAEAAAVALTAVAEGHFLALPHPEVLGYMRRKTEDYDRWIGGMRKLNRQFSPRAKSA</sequence>
<accession>A0A086Y4P9</accession>
<reference evidence="3 4" key="1">
    <citation type="submission" date="2014-03" db="EMBL/GenBank/DDBJ databases">
        <title>Genome of Haematobacter massiliensis CCUG 47968.</title>
        <authorList>
            <person name="Wang D."/>
            <person name="Wang G."/>
        </authorList>
    </citation>
    <scope>NUCLEOTIDE SEQUENCE [LARGE SCALE GENOMIC DNA]</scope>
    <source>
        <strain evidence="3 4">CCUG 47968</strain>
    </source>
</reference>
<dbReference type="STRING" id="195105.CN97_16345"/>
<gene>
    <name evidence="3" type="ORF">CN97_16345</name>
</gene>
<dbReference type="OrthoDB" id="210852at2"/>
<comment type="similarity">
    <text evidence="1">Belongs to the short-chain dehydrogenases/reductases (SDR) family.</text>
</comment>
<name>A0A086Y4P9_9RHOB</name>